<dbReference type="InterPro" id="IPR011761">
    <property type="entry name" value="ATP-grasp"/>
</dbReference>
<dbReference type="EMBL" id="JAUHTQ010000014">
    <property type="protein sequence ID" value="MDN4494971.1"/>
    <property type="molecule type" value="Genomic_DNA"/>
</dbReference>
<keyword evidence="1" id="KW-0547">Nucleotide-binding</keyword>
<evidence type="ECO:0000259" key="2">
    <source>
        <dbReference type="PROSITE" id="PS50975"/>
    </source>
</evidence>
<dbReference type="Proteomes" id="UP001172743">
    <property type="component" value="Unassembled WGS sequence"/>
</dbReference>
<sequence length="458" mass="53462">MNWIKVERSEVEGFEQSQNILYTSKGLANKLKSRTILKFGQKEIPISVKEMPSKQEGHKADFHHPDIIQLSEDTISELLIQTSSTYQLEYSETTIKIGPVVGFLLGEQHYYYHHRRLKELTDAMGIYEKVGGLFIAFRYCSIDWQEKCIFGHYYNDVTKRWEYGKLPIPTVVYRRGFNKRNNFVNEYKNEFQWKVFNDIRFDKWEMYCQLKDNEKLNPFLPVTELLTVDSLLGLFEKYPKVILKPKSLSRGRGITIITLKSPETFVIHDYRYYNDLTIAKAELEEYLQEGKYLDSEYIIQPFLNLANIEGSPWDIRVVMQKNGENQWICNGIECRLAPSGKMITNISNGGRALHLKEALELAFGEEVESDLISKDIHAISMEFCKMMDLTGYHFAEFGLDIALDTHQHYWFIEANVRPTFKGFKALDEQIYKQICYEPILYSTSIAGFSWGNNDDADE</sequence>
<keyword evidence="1" id="KW-0067">ATP-binding</keyword>
<dbReference type="PROSITE" id="PS50975">
    <property type="entry name" value="ATP_GRASP"/>
    <property type="match status" value="1"/>
</dbReference>
<organism evidence="3 4">
    <name type="scientific">Ureibacillus aquaedulcis</name>
    <dbReference type="NCBI Taxonomy" id="3058421"/>
    <lineage>
        <taxon>Bacteria</taxon>
        <taxon>Bacillati</taxon>
        <taxon>Bacillota</taxon>
        <taxon>Bacilli</taxon>
        <taxon>Bacillales</taxon>
        <taxon>Caryophanaceae</taxon>
        <taxon>Ureibacillus</taxon>
    </lineage>
</organism>
<evidence type="ECO:0000313" key="3">
    <source>
        <dbReference type="EMBL" id="MDN4494971.1"/>
    </source>
</evidence>
<proteinExistence type="predicted"/>
<dbReference type="Gene3D" id="3.30.470.20">
    <property type="entry name" value="ATP-grasp fold, B domain"/>
    <property type="match status" value="1"/>
</dbReference>
<dbReference type="RefSeq" id="WP_301139289.1">
    <property type="nucleotide sequence ID" value="NZ_JAUHTQ010000014.1"/>
</dbReference>
<evidence type="ECO:0000256" key="1">
    <source>
        <dbReference type="PROSITE-ProRule" id="PRU00409"/>
    </source>
</evidence>
<dbReference type="InterPro" id="IPR026838">
    <property type="entry name" value="YheC/D"/>
</dbReference>
<accession>A0ABT8GUE9</accession>
<feature type="domain" description="ATP-grasp" evidence="2">
    <location>
        <begin position="212"/>
        <end position="445"/>
    </location>
</feature>
<comment type="caution">
    <text evidence="3">The sequence shown here is derived from an EMBL/GenBank/DDBJ whole genome shotgun (WGS) entry which is preliminary data.</text>
</comment>
<evidence type="ECO:0000313" key="4">
    <source>
        <dbReference type="Proteomes" id="UP001172743"/>
    </source>
</evidence>
<keyword evidence="4" id="KW-1185">Reference proteome</keyword>
<name>A0ABT8GUE9_9BACL</name>
<dbReference type="Pfam" id="PF14398">
    <property type="entry name" value="ATPgrasp_YheCD"/>
    <property type="match status" value="1"/>
</dbReference>
<reference evidence="3" key="1">
    <citation type="submission" date="2023-07" db="EMBL/GenBank/DDBJ databases">
        <title>Ureibacillus sp. isolated from freshwater well.</title>
        <authorList>
            <person name="Kirdat K."/>
            <person name="Bhatt A."/>
            <person name="Teware R."/>
            <person name="Bhavsar Y."/>
            <person name="Yadav A."/>
        </authorList>
    </citation>
    <scope>NUCLEOTIDE SEQUENCE</scope>
    <source>
        <strain evidence="3">BA0131</strain>
    </source>
</reference>
<protein>
    <submittedName>
        <fullName evidence="3">YheC/YheD family protein</fullName>
    </submittedName>
</protein>
<dbReference type="SUPFAM" id="SSF56059">
    <property type="entry name" value="Glutathione synthetase ATP-binding domain-like"/>
    <property type="match status" value="1"/>
</dbReference>
<gene>
    <name evidence="3" type="ORF">QYB95_15560</name>
</gene>